<dbReference type="SUPFAM" id="SSF52218">
    <property type="entry name" value="Flavoproteins"/>
    <property type="match status" value="1"/>
</dbReference>
<evidence type="ECO:0000259" key="1">
    <source>
        <dbReference type="Pfam" id="PF03358"/>
    </source>
</evidence>
<name>A0A316TER8_9ACTN</name>
<protein>
    <submittedName>
        <fullName evidence="2">NADPH-dependent oxidoreductase</fullName>
    </submittedName>
</protein>
<dbReference type="Proteomes" id="UP000245507">
    <property type="component" value="Unassembled WGS sequence"/>
</dbReference>
<evidence type="ECO:0000313" key="2">
    <source>
        <dbReference type="EMBL" id="PWN02993.1"/>
    </source>
</evidence>
<evidence type="ECO:0000313" key="3">
    <source>
        <dbReference type="Proteomes" id="UP000245507"/>
    </source>
</evidence>
<organism evidence="2 3">
    <name type="scientific">Nocardioides silvaticus</name>
    <dbReference type="NCBI Taxonomy" id="2201891"/>
    <lineage>
        <taxon>Bacteria</taxon>
        <taxon>Bacillati</taxon>
        <taxon>Actinomycetota</taxon>
        <taxon>Actinomycetes</taxon>
        <taxon>Propionibacteriales</taxon>
        <taxon>Nocardioidaceae</taxon>
        <taxon>Nocardioides</taxon>
    </lineage>
</organism>
<dbReference type="Pfam" id="PF03358">
    <property type="entry name" value="FMN_red"/>
    <property type="match status" value="1"/>
</dbReference>
<reference evidence="2 3" key="1">
    <citation type="submission" date="2018-05" db="EMBL/GenBank/DDBJ databases">
        <title>Nocardioides silvaticus genome.</title>
        <authorList>
            <person name="Li C."/>
            <person name="Wang G."/>
        </authorList>
    </citation>
    <scope>NUCLEOTIDE SEQUENCE [LARGE SCALE GENOMIC DNA]</scope>
    <source>
        <strain evidence="2 3">CCTCC AB 2018079</strain>
    </source>
</reference>
<dbReference type="AlphaFoldDB" id="A0A316TER8"/>
<feature type="domain" description="NADPH-dependent FMN reductase-like" evidence="1">
    <location>
        <begin position="87"/>
        <end position="220"/>
    </location>
</feature>
<sequence length="271" mass="29258">MPLEAPVTSTVRPVSEWLRELTSSPRESIDLGWRRLRTKRNVGLLPDPAASTRLLPLHGAGRCGYQRTVSDSPTALVLSCTLKRSPDESSSVLIGQEFLDALGTHGVTGELVRVVDHDVRFGVTTDEGDGDEWPTIREKVLAADILVIATPIWMGQPSSVCKMVMERLDAELSETDDEGRMSTYNKVAAVAVVGNEDGAHHTTAEVLQGLNDVGFSVAANGSTYWVGEAMQGTDYQDLEQKPEKTTSTTTTAAANTAHLARLLRSQGYPPA</sequence>
<comment type="caution">
    <text evidence="2">The sequence shown here is derived from an EMBL/GenBank/DDBJ whole genome shotgun (WGS) entry which is preliminary data.</text>
</comment>
<dbReference type="EMBL" id="QGDD01000004">
    <property type="protein sequence ID" value="PWN02993.1"/>
    <property type="molecule type" value="Genomic_DNA"/>
</dbReference>
<dbReference type="OrthoDB" id="8853249at2"/>
<keyword evidence="3" id="KW-1185">Reference proteome</keyword>
<dbReference type="InterPro" id="IPR029039">
    <property type="entry name" value="Flavoprotein-like_sf"/>
</dbReference>
<proteinExistence type="predicted"/>
<dbReference type="GO" id="GO:0016491">
    <property type="term" value="F:oxidoreductase activity"/>
    <property type="evidence" value="ECO:0007669"/>
    <property type="project" value="InterPro"/>
</dbReference>
<gene>
    <name evidence="2" type="ORF">DJ010_11510</name>
</gene>
<dbReference type="InterPro" id="IPR005025">
    <property type="entry name" value="FMN_Rdtase-like_dom"/>
</dbReference>
<dbReference type="Gene3D" id="3.40.50.360">
    <property type="match status" value="1"/>
</dbReference>
<accession>A0A316TER8</accession>